<keyword evidence="5 12" id="KW-0378">Hydrolase</keyword>
<dbReference type="InterPro" id="IPR027417">
    <property type="entry name" value="P-loop_NTPase"/>
</dbReference>
<dbReference type="GO" id="GO:0016887">
    <property type="term" value="F:ATP hydrolysis activity"/>
    <property type="evidence" value="ECO:0007669"/>
    <property type="project" value="RHEA"/>
</dbReference>
<dbReference type="CDD" id="cd00984">
    <property type="entry name" value="DnaB_C"/>
    <property type="match status" value="1"/>
</dbReference>
<evidence type="ECO:0000256" key="4">
    <source>
        <dbReference type="ARBA" id="ARBA00022741"/>
    </source>
</evidence>
<evidence type="ECO:0000256" key="3">
    <source>
        <dbReference type="ARBA" id="ARBA00022705"/>
    </source>
</evidence>
<dbReference type="InterPro" id="IPR007693">
    <property type="entry name" value="DNA_helicase_DnaB-like_N"/>
</dbReference>
<dbReference type="SMART" id="SM00382">
    <property type="entry name" value="AAA"/>
    <property type="match status" value="1"/>
</dbReference>
<dbReference type="EMBL" id="RSAS01000195">
    <property type="protein sequence ID" value="RRR75343.1"/>
    <property type="molecule type" value="Genomic_DNA"/>
</dbReference>
<accession>A0A426U5X3</accession>
<reference evidence="14 15" key="1">
    <citation type="submission" date="2018-12" db="EMBL/GenBank/DDBJ databases">
        <title>Genome Sequence of Candidatus Viridilinea halotolerans isolated from saline sulfide-rich spring.</title>
        <authorList>
            <person name="Grouzdev D.S."/>
            <person name="Burganskaya E.I."/>
            <person name="Krutkina M.S."/>
            <person name="Sukhacheva M.V."/>
            <person name="Gorlenko V.M."/>
        </authorList>
    </citation>
    <scope>NUCLEOTIDE SEQUENCE [LARGE SCALE GENOMIC DNA]</scope>
    <source>
        <strain evidence="14">Chok-6</strain>
    </source>
</reference>
<dbReference type="InterPro" id="IPR036185">
    <property type="entry name" value="DNA_heli_DnaB-like_N_sf"/>
</dbReference>
<keyword evidence="7 12" id="KW-0067">ATP-binding</keyword>
<evidence type="ECO:0000256" key="2">
    <source>
        <dbReference type="ARBA" id="ARBA00022515"/>
    </source>
</evidence>
<dbReference type="GO" id="GO:0043139">
    <property type="term" value="F:5'-3' DNA helicase activity"/>
    <property type="evidence" value="ECO:0007669"/>
    <property type="project" value="UniProtKB-EC"/>
</dbReference>
<dbReference type="SUPFAM" id="SSF48024">
    <property type="entry name" value="N-terminal domain of DnaB helicase"/>
    <property type="match status" value="1"/>
</dbReference>
<organism evidence="14 15">
    <name type="scientific">Candidatus Viridilinea halotolerans</name>
    <dbReference type="NCBI Taxonomy" id="2491704"/>
    <lineage>
        <taxon>Bacteria</taxon>
        <taxon>Bacillati</taxon>
        <taxon>Chloroflexota</taxon>
        <taxon>Chloroflexia</taxon>
        <taxon>Chloroflexales</taxon>
        <taxon>Chloroflexineae</taxon>
        <taxon>Oscillochloridaceae</taxon>
        <taxon>Candidatus Viridilinea</taxon>
    </lineage>
</organism>
<comment type="catalytic activity">
    <reaction evidence="10 12">
        <text>ATP + H2O = ADP + phosphate + H(+)</text>
        <dbReference type="Rhea" id="RHEA:13065"/>
        <dbReference type="ChEBI" id="CHEBI:15377"/>
        <dbReference type="ChEBI" id="CHEBI:15378"/>
        <dbReference type="ChEBI" id="CHEBI:30616"/>
        <dbReference type="ChEBI" id="CHEBI:43474"/>
        <dbReference type="ChEBI" id="CHEBI:456216"/>
        <dbReference type="EC" id="5.6.2.3"/>
    </reaction>
</comment>
<keyword evidence="8 12" id="KW-0238">DNA-binding</keyword>
<dbReference type="Pfam" id="PF00772">
    <property type="entry name" value="DnaB"/>
    <property type="match status" value="1"/>
</dbReference>
<keyword evidence="6 12" id="KW-0347">Helicase</keyword>
<evidence type="ECO:0000256" key="5">
    <source>
        <dbReference type="ARBA" id="ARBA00022801"/>
    </source>
</evidence>
<dbReference type="AlphaFoldDB" id="A0A426U5X3"/>
<evidence type="ECO:0000313" key="14">
    <source>
        <dbReference type="EMBL" id="RRR75343.1"/>
    </source>
</evidence>
<comment type="similarity">
    <text evidence="1 12">Belongs to the helicase family. DnaB subfamily.</text>
</comment>
<protein>
    <recommendedName>
        <fullName evidence="11 12">Replicative DNA helicase</fullName>
        <ecNumber evidence="11 12">5.6.2.3</ecNumber>
    </recommendedName>
</protein>
<dbReference type="NCBIfam" id="TIGR00665">
    <property type="entry name" value="DnaB"/>
    <property type="match status" value="1"/>
</dbReference>
<keyword evidence="4 12" id="KW-0547">Nucleotide-binding</keyword>
<evidence type="ECO:0000313" key="15">
    <source>
        <dbReference type="Proteomes" id="UP000280307"/>
    </source>
</evidence>
<dbReference type="EC" id="5.6.2.3" evidence="11 12"/>
<dbReference type="InterPro" id="IPR007694">
    <property type="entry name" value="DNA_helicase_DnaB-like_C"/>
</dbReference>
<dbReference type="GO" id="GO:0005524">
    <property type="term" value="F:ATP binding"/>
    <property type="evidence" value="ECO:0007669"/>
    <property type="project" value="UniProtKB-UniRule"/>
</dbReference>
<name>A0A426U5X3_9CHLR</name>
<dbReference type="Pfam" id="PF03796">
    <property type="entry name" value="DnaB_C"/>
    <property type="match status" value="1"/>
</dbReference>
<keyword evidence="9" id="KW-0413">Isomerase</keyword>
<dbReference type="FunFam" id="1.10.860.10:FF:000001">
    <property type="entry name" value="Replicative DNA helicase"/>
    <property type="match status" value="1"/>
</dbReference>
<dbReference type="InterPro" id="IPR007692">
    <property type="entry name" value="DNA_helicase_DnaB"/>
</dbReference>
<evidence type="ECO:0000256" key="9">
    <source>
        <dbReference type="ARBA" id="ARBA00023235"/>
    </source>
</evidence>
<dbReference type="GO" id="GO:1990077">
    <property type="term" value="C:primosome complex"/>
    <property type="evidence" value="ECO:0007669"/>
    <property type="project" value="UniProtKB-UniRule"/>
</dbReference>
<evidence type="ECO:0000259" key="13">
    <source>
        <dbReference type="PROSITE" id="PS51199"/>
    </source>
</evidence>
<proteinExistence type="inferred from homology"/>
<evidence type="ECO:0000256" key="11">
    <source>
        <dbReference type="NCBIfam" id="TIGR00665"/>
    </source>
</evidence>
<dbReference type="InterPro" id="IPR003593">
    <property type="entry name" value="AAA+_ATPase"/>
</dbReference>
<comment type="caution">
    <text evidence="14">The sequence shown here is derived from an EMBL/GenBank/DDBJ whole genome shotgun (WGS) entry which is preliminary data.</text>
</comment>
<dbReference type="Proteomes" id="UP000280307">
    <property type="component" value="Unassembled WGS sequence"/>
</dbReference>
<dbReference type="PANTHER" id="PTHR30153">
    <property type="entry name" value="REPLICATIVE DNA HELICASE DNAB"/>
    <property type="match status" value="1"/>
</dbReference>
<gene>
    <name evidence="14" type="primary">dnaB</name>
    <name evidence="14" type="ORF">EI684_04810</name>
</gene>
<dbReference type="GO" id="GO:0003677">
    <property type="term" value="F:DNA binding"/>
    <property type="evidence" value="ECO:0007669"/>
    <property type="project" value="UniProtKB-UniRule"/>
</dbReference>
<sequence>MIERMVPYDIPAERVVLGSLLMEREAIIAVNDKLHPDDFYLEKHGLIYEAIVACFSQRIPPDISTVSSELRRRERIDLVGGVSFLTELIVEVPTAVHVEYYAQTVIMAAIRRRLIAAGGAIAALGFNQQTPLEEALDAAEQQIYAISQQQRGSDFLPISLVAQQYFDAAEGDTDAGLVPTGLIDLDQRLGGGLRAHQLVLIAARPSMGKSGLAMSIAHHLGIKRRRNVAIVSLEMGRHEIMERLIAIHTGINTQEIAQRMKRGDPLIVNALAKIASGAIKIEDNTGISVMDVCSKARRLATREPLDLLIIDYLQLLDSGTDRSQNRNEEVAQISRKLKRLAGELHCPVIALSQLSRAVESRQMKVPQLSDLRDSGSLEQDADIVLFIYRDDAYMPANQPRTNTAEIHVAKQRNGPVGVTTVRFNAPTTHFTNLTNRSQAE</sequence>
<dbReference type="InterPro" id="IPR016136">
    <property type="entry name" value="DNA_helicase_N/primase_C"/>
</dbReference>
<dbReference type="PROSITE" id="PS51199">
    <property type="entry name" value="SF4_HELICASE"/>
    <property type="match status" value="1"/>
</dbReference>
<dbReference type="Gene3D" id="3.40.50.300">
    <property type="entry name" value="P-loop containing nucleotide triphosphate hydrolases"/>
    <property type="match status" value="1"/>
</dbReference>
<dbReference type="GO" id="GO:0005829">
    <property type="term" value="C:cytosol"/>
    <property type="evidence" value="ECO:0007669"/>
    <property type="project" value="TreeGrafter"/>
</dbReference>
<dbReference type="SUPFAM" id="SSF52540">
    <property type="entry name" value="P-loop containing nucleoside triphosphate hydrolases"/>
    <property type="match status" value="1"/>
</dbReference>
<dbReference type="GO" id="GO:0006269">
    <property type="term" value="P:DNA replication, synthesis of primer"/>
    <property type="evidence" value="ECO:0007669"/>
    <property type="project" value="UniProtKB-UniRule"/>
</dbReference>
<evidence type="ECO:0000256" key="7">
    <source>
        <dbReference type="ARBA" id="ARBA00022840"/>
    </source>
</evidence>
<evidence type="ECO:0000256" key="6">
    <source>
        <dbReference type="ARBA" id="ARBA00022806"/>
    </source>
</evidence>
<comment type="function">
    <text evidence="12">The main replicative DNA helicase, it participates in initiation and elongation during chromosome replication. Travels ahead of the DNA replisome, separating dsDNA into templates for DNA synthesis. A processive ATP-dependent 5'-3' DNA helicase it has DNA-dependent ATPase activity.</text>
</comment>
<evidence type="ECO:0000256" key="8">
    <source>
        <dbReference type="ARBA" id="ARBA00023125"/>
    </source>
</evidence>
<dbReference type="PANTHER" id="PTHR30153:SF2">
    <property type="entry name" value="REPLICATIVE DNA HELICASE"/>
    <property type="match status" value="1"/>
</dbReference>
<feature type="domain" description="SF4 helicase" evidence="13">
    <location>
        <begin position="171"/>
        <end position="437"/>
    </location>
</feature>
<evidence type="ECO:0000256" key="10">
    <source>
        <dbReference type="ARBA" id="ARBA00048954"/>
    </source>
</evidence>
<keyword evidence="3 12" id="KW-0235">DNA replication</keyword>
<dbReference type="Gene3D" id="1.10.860.10">
    <property type="entry name" value="DNAb Helicase, Chain A"/>
    <property type="match status" value="1"/>
</dbReference>
<keyword evidence="2 12" id="KW-0639">Primosome</keyword>
<evidence type="ECO:0000256" key="1">
    <source>
        <dbReference type="ARBA" id="ARBA00008428"/>
    </source>
</evidence>
<evidence type="ECO:0000256" key="12">
    <source>
        <dbReference type="RuleBase" id="RU362085"/>
    </source>
</evidence>